<feature type="binding site" evidence="3 5">
    <location>
        <position position="12"/>
    </location>
    <ligand>
        <name>substrate</name>
    </ligand>
</feature>
<sequence length="168" mass="17940">MSHKKIGIVMGSDSDLTIMREAINILKEFEIDFDVNIISAHRSPERAHAYSTEAEKNYEIIIAGAGGAAHLAGVIASLTPVPVIGVPMLTSGLGGLDSLLSMVQMPSGVPVPTMGIGKSGAINAALLAVQILSISNEQLRQKMVLYKKNLSDEVARKDKKTREEFGLL</sequence>
<evidence type="ECO:0000256" key="1">
    <source>
        <dbReference type="ARBA" id="ARBA00022755"/>
    </source>
</evidence>
<dbReference type="GO" id="GO:0034023">
    <property type="term" value="F:5-(carboxyamino)imidazole ribonucleotide mutase activity"/>
    <property type="evidence" value="ECO:0007669"/>
    <property type="project" value="UniProtKB-UniRule"/>
</dbReference>
<accession>A0A533QDF8</accession>
<evidence type="ECO:0000313" key="7">
    <source>
        <dbReference type="EMBL" id="TLD42786.1"/>
    </source>
</evidence>
<name>A0A533QDF8_9BACT</name>
<keyword evidence="2 3" id="KW-0413">Isomerase</keyword>
<dbReference type="InterPro" id="IPR033747">
    <property type="entry name" value="PurE_ClassI"/>
</dbReference>
<protein>
    <recommendedName>
        <fullName evidence="3 4">N5-carboxyaminoimidazole ribonucleotide mutase</fullName>
        <shortName evidence="3 4">N5-CAIR mutase</shortName>
        <ecNumber evidence="3 4">5.4.99.18</ecNumber>
    </recommendedName>
    <alternativeName>
        <fullName evidence="3">5-(carboxyamino)imidazole ribonucleotide mutase</fullName>
    </alternativeName>
</protein>
<feature type="domain" description="PurE" evidence="6">
    <location>
        <begin position="4"/>
        <end position="154"/>
    </location>
</feature>
<comment type="pathway">
    <text evidence="3 4">Purine metabolism; IMP biosynthesis via de novo pathway; 5-amino-1-(5-phospho-D-ribosyl)imidazole-4-carboxylate from 5-amino-1-(5-phospho-D-ribosyl)imidazole (N5-CAIR route): step 2/2.</text>
</comment>
<proteinExistence type="inferred from homology"/>
<gene>
    <name evidence="3" type="primary">purE</name>
    <name evidence="7" type="ORF">JETT_0920</name>
</gene>
<evidence type="ECO:0000256" key="4">
    <source>
        <dbReference type="PIRNR" id="PIRNR001338"/>
    </source>
</evidence>
<dbReference type="InterPro" id="IPR024694">
    <property type="entry name" value="PurE_prokaryotes"/>
</dbReference>
<evidence type="ECO:0000313" key="8">
    <source>
        <dbReference type="Proteomes" id="UP000319783"/>
    </source>
</evidence>
<dbReference type="NCBIfam" id="TIGR01162">
    <property type="entry name" value="purE"/>
    <property type="match status" value="1"/>
</dbReference>
<dbReference type="UniPathway" id="UPA00074">
    <property type="reaction ID" value="UER00943"/>
</dbReference>
<dbReference type="GO" id="GO:0006189">
    <property type="term" value="P:'de novo' IMP biosynthetic process"/>
    <property type="evidence" value="ECO:0007669"/>
    <property type="project" value="UniProtKB-UniRule"/>
</dbReference>
<keyword evidence="1 3" id="KW-0658">Purine biosynthesis</keyword>
<evidence type="ECO:0000259" key="6">
    <source>
        <dbReference type="SMART" id="SM01001"/>
    </source>
</evidence>
<comment type="function">
    <text evidence="3 4">Catalyzes the conversion of N5-carboxyaminoimidazole ribonucleotide (N5-CAIR) to 4-carboxy-5-aminoimidazole ribonucleotide (CAIR).</text>
</comment>
<dbReference type="PANTHER" id="PTHR23046">
    <property type="entry name" value="PHOSPHORIBOSYLAMINOIMIDAZOLE CARBOXYLASE CATALYTIC SUBUNIT"/>
    <property type="match status" value="1"/>
</dbReference>
<evidence type="ECO:0000256" key="3">
    <source>
        <dbReference type="HAMAP-Rule" id="MF_01929"/>
    </source>
</evidence>
<feature type="binding site" evidence="3 5">
    <location>
        <position position="15"/>
    </location>
    <ligand>
        <name>substrate</name>
    </ligand>
</feature>
<comment type="similarity">
    <text evidence="3">Belongs to the AIR carboxylase family. Class I subfamily.</text>
</comment>
<feature type="binding site" evidence="3 5">
    <location>
        <position position="42"/>
    </location>
    <ligand>
        <name>substrate</name>
    </ligand>
</feature>
<dbReference type="Gene3D" id="3.40.50.1970">
    <property type="match status" value="1"/>
</dbReference>
<dbReference type="PANTHER" id="PTHR23046:SF2">
    <property type="entry name" value="PHOSPHORIBOSYLAMINOIMIDAZOLE CARBOXYLASE"/>
    <property type="match status" value="1"/>
</dbReference>
<evidence type="ECO:0000256" key="5">
    <source>
        <dbReference type="PIRSR" id="PIRSR001338-1"/>
    </source>
</evidence>
<comment type="catalytic activity">
    <reaction evidence="3 4">
        <text>5-carboxyamino-1-(5-phospho-D-ribosyl)imidazole + H(+) = 5-amino-1-(5-phospho-D-ribosyl)imidazole-4-carboxylate</text>
        <dbReference type="Rhea" id="RHEA:13193"/>
        <dbReference type="ChEBI" id="CHEBI:15378"/>
        <dbReference type="ChEBI" id="CHEBI:58730"/>
        <dbReference type="ChEBI" id="CHEBI:77657"/>
        <dbReference type="EC" id="5.4.99.18"/>
    </reaction>
</comment>
<reference evidence="7 8" key="1">
    <citation type="submission" date="2019-04" db="EMBL/GenBank/DDBJ databases">
        <title>Genome of a novel bacterium Candidatus Jettenia ecosi reconstructed from metagenome of an anammox bioreactor.</title>
        <authorList>
            <person name="Mardanov A.V."/>
            <person name="Beletsky A.V."/>
            <person name="Ravin N.V."/>
            <person name="Botchkova E.A."/>
            <person name="Litti Y.V."/>
            <person name="Nozhevnikova A.N."/>
        </authorList>
    </citation>
    <scope>NUCLEOTIDE SEQUENCE [LARGE SCALE GENOMIC DNA]</scope>
    <source>
        <strain evidence="7">J2</strain>
    </source>
</reference>
<comment type="caution">
    <text evidence="7">The sequence shown here is derived from an EMBL/GenBank/DDBJ whole genome shotgun (WGS) entry which is preliminary data.</text>
</comment>
<dbReference type="HAMAP" id="MF_01929">
    <property type="entry name" value="PurE_classI"/>
    <property type="match status" value="1"/>
</dbReference>
<dbReference type="AlphaFoldDB" id="A0A533QDF8"/>
<evidence type="ECO:0000256" key="2">
    <source>
        <dbReference type="ARBA" id="ARBA00023235"/>
    </source>
</evidence>
<dbReference type="SMART" id="SM01001">
    <property type="entry name" value="AIRC"/>
    <property type="match status" value="1"/>
</dbReference>
<dbReference type="SUPFAM" id="SSF52255">
    <property type="entry name" value="N5-CAIR mutase (phosphoribosylaminoimidazole carboxylase, PurE)"/>
    <property type="match status" value="1"/>
</dbReference>
<dbReference type="PIRSF" id="PIRSF001338">
    <property type="entry name" value="AIR_carboxylase"/>
    <property type="match status" value="1"/>
</dbReference>
<dbReference type="Pfam" id="PF00731">
    <property type="entry name" value="AIRC"/>
    <property type="match status" value="1"/>
</dbReference>
<dbReference type="EC" id="5.4.99.18" evidence="3 4"/>
<dbReference type="EMBL" id="SULG01000013">
    <property type="protein sequence ID" value="TLD42786.1"/>
    <property type="molecule type" value="Genomic_DNA"/>
</dbReference>
<dbReference type="InterPro" id="IPR000031">
    <property type="entry name" value="PurE_dom"/>
</dbReference>
<dbReference type="Proteomes" id="UP000319783">
    <property type="component" value="Unassembled WGS sequence"/>
</dbReference>
<organism evidence="7 8">
    <name type="scientific">Candidatus Jettenia ecosi</name>
    <dbReference type="NCBI Taxonomy" id="2494326"/>
    <lineage>
        <taxon>Bacteria</taxon>
        <taxon>Pseudomonadati</taxon>
        <taxon>Planctomycetota</taxon>
        <taxon>Candidatus Brocadiia</taxon>
        <taxon>Candidatus Brocadiales</taxon>
        <taxon>Candidatus Brocadiaceae</taxon>
        <taxon>Candidatus Jettenia</taxon>
    </lineage>
</organism>